<feature type="transmembrane region" description="Helical" evidence="1">
    <location>
        <begin position="347"/>
        <end position="369"/>
    </location>
</feature>
<evidence type="ECO:0000313" key="4">
    <source>
        <dbReference type="Proteomes" id="UP000176650"/>
    </source>
</evidence>
<dbReference type="STRING" id="1797298.A2988_02555"/>
<feature type="signal peptide" evidence="2">
    <location>
        <begin position="1"/>
        <end position="39"/>
    </location>
</feature>
<evidence type="ECO:0000256" key="2">
    <source>
        <dbReference type="SAM" id="SignalP"/>
    </source>
</evidence>
<name>A0A1F5BUR8_9BACT</name>
<evidence type="ECO:0000313" key="3">
    <source>
        <dbReference type="EMBL" id="OGD34385.1"/>
    </source>
</evidence>
<reference evidence="3 4" key="1">
    <citation type="journal article" date="2016" name="Nat. Commun.">
        <title>Thousands of microbial genomes shed light on interconnected biogeochemical processes in an aquifer system.</title>
        <authorList>
            <person name="Anantharaman K."/>
            <person name="Brown C.T."/>
            <person name="Hug L.A."/>
            <person name="Sharon I."/>
            <person name="Castelle C.J."/>
            <person name="Probst A.J."/>
            <person name="Thomas B.C."/>
            <person name="Singh A."/>
            <person name="Wilkins M.J."/>
            <person name="Karaoz U."/>
            <person name="Brodie E.L."/>
            <person name="Williams K.H."/>
            <person name="Hubbard S.S."/>
            <person name="Banfield J.F."/>
        </authorList>
    </citation>
    <scope>NUCLEOTIDE SEQUENCE [LARGE SCALE GENOMIC DNA]</scope>
</reference>
<keyword evidence="1" id="KW-0812">Transmembrane</keyword>
<keyword evidence="1" id="KW-0472">Membrane</keyword>
<feature type="chain" id="PRO_5009518019" description="DUF916 domain-containing protein" evidence="2">
    <location>
        <begin position="40"/>
        <end position="370"/>
    </location>
</feature>
<proteinExistence type="predicted"/>
<accession>A0A1F5BUR8</accession>
<keyword evidence="1" id="KW-1133">Transmembrane helix</keyword>
<protein>
    <recommendedName>
        <fullName evidence="5">DUF916 domain-containing protein</fullName>
    </recommendedName>
</protein>
<organism evidence="3 4">
    <name type="scientific">Candidatus Azambacteria bacterium RIFCSPLOWO2_01_FULL_46_25</name>
    <dbReference type="NCBI Taxonomy" id="1797298"/>
    <lineage>
        <taxon>Bacteria</taxon>
        <taxon>Candidatus Azamiibacteriota</taxon>
    </lineage>
</organism>
<evidence type="ECO:0008006" key="5">
    <source>
        <dbReference type="Google" id="ProtNLM"/>
    </source>
</evidence>
<keyword evidence="2" id="KW-0732">Signal</keyword>
<dbReference type="EMBL" id="MEYS01000001">
    <property type="protein sequence ID" value="OGD34385.1"/>
    <property type="molecule type" value="Genomic_DNA"/>
</dbReference>
<dbReference type="AlphaFoldDB" id="A0A1F5BUR8"/>
<dbReference type="Proteomes" id="UP000176650">
    <property type="component" value="Unassembled WGS sequence"/>
</dbReference>
<feature type="transmembrane region" description="Helical" evidence="1">
    <location>
        <begin position="293"/>
        <end position="316"/>
    </location>
</feature>
<gene>
    <name evidence="3" type="ORF">A2988_02555</name>
</gene>
<evidence type="ECO:0000256" key="1">
    <source>
        <dbReference type="SAM" id="Phobius"/>
    </source>
</evidence>
<sequence>MAEGFLCAMLTVMARDFSASILFLIALCAASFGVSSAHAQEQASVKIQPSIIEQKVDPGEMFSSKLRLTNMSGQEHVFLIAKEDISGITGDGHPVFVGNQEKTGYEVSSWISVKEDSVSLGAGETKEIPFDVTIPKQATPGGHFGALFFKLKTTHPKETGTGVGYEVGTIISLRVAGNIVEAATIKEFFTDKLLYDKPNVTFTATIKNSGNTLVRPRGPLEISDFFGKKVATLTVNDAAAAVLPGGERSFETIWREEGFAFGHYTVVMSLTYGDEGKDTVSQTLSFWVLPMRLIAYGAIGLLLIILAIIISVKLFLKNKLRGMRSPMHEIFGRNSAYHQKARPFSRLAVIALALLLGTLLFAVILFVLFA</sequence>
<comment type="caution">
    <text evidence="3">The sequence shown here is derived from an EMBL/GenBank/DDBJ whole genome shotgun (WGS) entry which is preliminary data.</text>
</comment>